<dbReference type="AlphaFoldDB" id="A0A3S4STL1"/>
<evidence type="ECO:0000313" key="3">
    <source>
        <dbReference type="EMBL" id="RWW92161.1"/>
    </source>
</evidence>
<dbReference type="GO" id="GO:0016020">
    <property type="term" value="C:membrane"/>
    <property type="evidence" value="ECO:0007669"/>
    <property type="project" value="UniProtKB-UniRule"/>
</dbReference>
<dbReference type="PANTHER" id="PTHR30329:SF21">
    <property type="entry name" value="LIPOPROTEIN YIAD-RELATED"/>
    <property type="match status" value="1"/>
</dbReference>
<sequence>MKKKLLVFFLFAILQSYGQEQFTVYFDTGMDSLTKLSAVEFKSWIDWHKRNKVVKIHGYADNVGKTGVNSDLSVRRANTVAQILKMNAIAIEEAEVKGWGETEISMDKDLNRKVVIYFEKAAEKPDKRKELSRQVLSAKKGSRIVLKNLKFSMNSGKVVAGSSSVLKNLVEAIQNNPKLKIDIQGHICCNTDDTKKLGILRAKTVYNYLVSLGIDKSRLSYQNFGSTRPIYPIPEQNGFEAEANRRVEIEIIEN</sequence>
<evidence type="ECO:0000256" key="1">
    <source>
        <dbReference type="PROSITE-ProRule" id="PRU00473"/>
    </source>
</evidence>
<keyword evidence="1" id="KW-0472">Membrane</keyword>
<dbReference type="InterPro" id="IPR050330">
    <property type="entry name" value="Bact_OuterMem_StrucFunc"/>
</dbReference>
<gene>
    <name evidence="3" type="ORF">EPI11_16170</name>
</gene>
<accession>A0A3S4STL1</accession>
<dbReference type="InterPro" id="IPR036737">
    <property type="entry name" value="OmpA-like_sf"/>
</dbReference>
<evidence type="ECO:0000313" key="4">
    <source>
        <dbReference type="Proteomes" id="UP000287527"/>
    </source>
</evidence>
<dbReference type="Proteomes" id="UP000287527">
    <property type="component" value="Unassembled WGS sequence"/>
</dbReference>
<proteinExistence type="predicted"/>
<dbReference type="CDD" id="cd07185">
    <property type="entry name" value="OmpA_C-like"/>
    <property type="match status" value="1"/>
</dbReference>
<evidence type="ECO:0000259" key="2">
    <source>
        <dbReference type="PROSITE" id="PS51123"/>
    </source>
</evidence>
<reference evidence="3 4" key="1">
    <citation type="submission" date="2019-01" db="EMBL/GenBank/DDBJ databases">
        <title>Flavobacterium sp. nov.,isolated from freshwater.</title>
        <authorList>
            <person name="Zhang R."/>
            <person name="Du Z.-J."/>
        </authorList>
    </citation>
    <scope>NUCLEOTIDE SEQUENCE [LARGE SCALE GENOMIC DNA]</scope>
    <source>
        <strain evidence="3 4">1E403</strain>
    </source>
</reference>
<dbReference type="Gene3D" id="3.30.1330.60">
    <property type="entry name" value="OmpA-like domain"/>
    <property type="match status" value="2"/>
</dbReference>
<dbReference type="EMBL" id="SBII01000013">
    <property type="protein sequence ID" value="RWW92161.1"/>
    <property type="molecule type" value="Genomic_DNA"/>
</dbReference>
<dbReference type="InterPro" id="IPR006665">
    <property type="entry name" value="OmpA-like"/>
</dbReference>
<organism evidence="3 4">
    <name type="scientific">Flavobacterium cerinum</name>
    <dbReference type="NCBI Taxonomy" id="2502784"/>
    <lineage>
        <taxon>Bacteria</taxon>
        <taxon>Pseudomonadati</taxon>
        <taxon>Bacteroidota</taxon>
        <taxon>Flavobacteriia</taxon>
        <taxon>Flavobacteriales</taxon>
        <taxon>Flavobacteriaceae</taxon>
        <taxon>Flavobacterium</taxon>
    </lineage>
</organism>
<dbReference type="Pfam" id="PF00691">
    <property type="entry name" value="OmpA"/>
    <property type="match status" value="2"/>
</dbReference>
<dbReference type="OrthoDB" id="9782229at2"/>
<name>A0A3S4STL1_9FLAO</name>
<protein>
    <recommendedName>
        <fullName evidence="2">OmpA-like domain-containing protein</fullName>
    </recommendedName>
</protein>
<comment type="caution">
    <text evidence="3">The sequence shown here is derived from an EMBL/GenBank/DDBJ whole genome shotgun (WGS) entry which is preliminary data.</text>
</comment>
<feature type="domain" description="OmpA-like" evidence="2">
    <location>
        <begin position="138"/>
        <end position="254"/>
    </location>
</feature>
<dbReference type="PROSITE" id="PS51123">
    <property type="entry name" value="OMPA_2"/>
    <property type="match status" value="1"/>
</dbReference>
<dbReference type="SUPFAM" id="SSF103088">
    <property type="entry name" value="OmpA-like"/>
    <property type="match status" value="2"/>
</dbReference>
<dbReference type="PANTHER" id="PTHR30329">
    <property type="entry name" value="STATOR ELEMENT OF FLAGELLAR MOTOR COMPLEX"/>
    <property type="match status" value="1"/>
</dbReference>
<dbReference type="RefSeq" id="WP_128391026.1">
    <property type="nucleotide sequence ID" value="NZ_SBII01000013.1"/>
</dbReference>
<keyword evidence="4" id="KW-1185">Reference proteome</keyword>